<name>A0A3R6E1D3_9BACT</name>
<sequence length="202" mass="22999">MAGRENPYFHNHEANGLRYGYPLVQYKVIDRHVCLVGIAEAAMAVMELVGKFPTSLKIGQKEMEFHVEDCTLTPYFPKIEESPKLYRLSCYIGLTDENFKKYHSMLALTDKVNFLEQVITGNILSFLKGIGYHAAEKIECAITQLKEPVEQSYKHVKFDTFDLMFVSNMELPDGIALGKSGSVGFGTLSRRELPDRFKNFNQ</sequence>
<evidence type="ECO:0000313" key="3">
    <source>
        <dbReference type="EMBL" id="RHG62245.1"/>
    </source>
</evidence>
<organism evidence="3 4">
    <name type="scientific">Segatella copri</name>
    <dbReference type="NCBI Taxonomy" id="165179"/>
    <lineage>
        <taxon>Bacteria</taxon>
        <taxon>Pseudomonadati</taxon>
        <taxon>Bacteroidota</taxon>
        <taxon>Bacteroidia</taxon>
        <taxon>Bacteroidales</taxon>
        <taxon>Prevotellaceae</taxon>
        <taxon>Segatella</taxon>
    </lineage>
</organism>
<feature type="domain" description="Cas6b C-terminal" evidence="1">
    <location>
        <begin position="79"/>
        <end position="190"/>
    </location>
</feature>
<protein>
    <submittedName>
        <fullName evidence="3">Uncharacterized protein</fullName>
    </submittedName>
</protein>
<evidence type="ECO:0000313" key="4">
    <source>
        <dbReference type="Proteomes" id="UP000286501"/>
    </source>
</evidence>
<gene>
    <name evidence="3" type="ORF">DW250_14400</name>
</gene>
<comment type="caution">
    <text evidence="3">The sequence shown here is derived from an EMBL/GenBank/DDBJ whole genome shotgun (WGS) entry which is preliminary data.</text>
</comment>
<proteinExistence type="predicted"/>
<accession>A0A3R6E1D3</accession>
<evidence type="ECO:0000259" key="2">
    <source>
        <dbReference type="Pfam" id="PF17955"/>
    </source>
</evidence>
<dbReference type="Pfam" id="PF17955">
    <property type="entry name" value="Cas6b_N"/>
    <property type="match status" value="1"/>
</dbReference>
<dbReference type="AlphaFoldDB" id="A0A3R6E1D3"/>
<reference evidence="3 4" key="1">
    <citation type="submission" date="2018-08" db="EMBL/GenBank/DDBJ databases">
        <title>A genome reference for cultivated species of the human gut microbiota.</title>
        <authorList>
            <person name="Zou Y."/>
            <person name="Xue W."/>
            <person name="Luo G."/>
        </authorList>
    </citation>
    <scope>NUCLEOTIDE SEQUENCE [LARGE SCALE GENOMIC DNA]</scope>
    <source>
        <strain evidence="3 4">AM22-1</strain>
    </source>
</reference>
<dbReference type="EMBL" id="QRIN01000088">
    <property type="protein sequence ID" value="RHG62245.1"/>
    <property type="molecule type" value="Genomic_DNA"/>
</dbReference>
<dbReference type="Proteomes" id="UP000286501">
    <property type="component" value="Unassembled WGS sequence"/>
</dbReference>
<evidence type="ECO:0000259" key="1">
    <source>
        <dbReference type="Pfam" id="PF17262"/>
    </source>
</evidence>
<feature type="domain" description="Cas6b N-terminal" evidence="2">
    <location>
        <begin position="5"/>
        <end position="69"/>
    </location>
</feature>
<dbReference type="InterPro" id="IPR020209">
    <property type="entry name" value="Cas6b_C"/>
</dbReference>
<dbReference type="InterPro" id="IPR041528">
    <property type="entry name" value="Cas6b_N"/>
</dbReference>
<dbReference type="Pfam" id="PF17262">
    <property type="entry name" value="Cas6b_C"/>
    <property type="match status" value="1"/>
</dbReference>